<dbReference type="SMART" id="SM00829">
    <property type="entry name" value="PKS_ER"/>
    <property type="match status" value="1"/>
</dbReference>
<dbReference type="GO" id="GO:0016628">
    <property type="term" value="F:oxidoreductase activity, acting on the CH-CH group of donors, NAD or NADP as acceptor"/>
    <property type="evidence" value="ECO:0007669"/>
    <property type="project" value="InterPro"/>
</dbReference>
<dbReference type="InterPro" id="IPR036291">
    <property type="entry name" value="NAD(P)-bd_dom_sf"/>
</dbReference>
<dbReference type="InterPro" id="IPR045010">
    <property type="entry name" value="MDR_fam"/>
</dbReference>
<evidence type="ECO:0000256" key="1">
    <source>
        <dbReference type="ARBA" id="ARBA00023002"/>
    </source>
</evidence>
<accession>A0A5C3R0X4</accession>
<evidence type="ECO:0000259" key="2">
    <source>
        <dbReference type="SMART" id="SM00829"/>
    </source>
</evidence>
<gene>
    <name evidence="3" type="ORF">BDV98DRAFT_558581</name>
</gene>
<dbReference type="CDD" id="cd05288">
    <property type="entry name" value="PGDH"/>
    <property type="match status" value="1"/>
</dbReference>
<dbReference type="AlphaFoldDB" id="A0A5C3R0X4"/>
<dbReference type="Gene3D" id="3.40.50.720">
    <property type="entry name" value="NAD(P)-binding Rossmann-like Domain"/>
    <property type="match status" value="1"/>
</dbReference>
<evidence type="ECO:0000313" key="4">
    <source>
        <dbReference type="Proteomes" id="UP000305067"/>
    </source>
</evidence>
<dbReference type="SUPFAM" id="SSF50129">
    <property type="entry name" value="GroES-like"/>
    <property type="match status" value="1"/>
</dbReference>
<dbReference type="InterPro" id="IPR013149">
    <property type="entry name" value="ADH-like_C"/>
</dbReference>
<dbReference type="Pfam" id="PF16884">
    <property type="entry name" value="ADH_N_2"/>
    <property type="match status" value="1"/>
</dbReference>
<organism evidence="3 4">
    <name type="scientific">Pterulicium gracile</name>
    <dbReference type="NCBI Taxonomy" id="1884261"/>
    <lineage>
        <taxon>Eukaryota</taxon>
        <taxon>Fungi</taxon>
        <taxon>Dikarya</taxon>
        <taxon>Basidiomycota</taxon>
        <taxon>Agaricomycotina</taxon>
        <taxon>Agaricomycetes</taxon>
        <taxon>Agaricomycetidae</taxon>
        <taxon>Agaricales</taxon>
        <taxon>Pleurotineae</taxon>
        <taxon>Pterulaceae</taxon>
        <taxon>Pterulicium</taxon>
    </lineage>
</organism>
<dbReference type="InterPro" id="IPR020843">
    <property type="entry name" value="ER"/>
</dbReference>
<dbReference type="Proteomes" id="UP000305067">
    <property type="component" value="Unassembled WGS sequence"/>
</dbReference>
<dbReference type="InterPro" id="IPR011032">
    <property type="entry name" value="GroES-like_sf"/>
</dbReference>
<dbReference type="PANTHER" id="PTHR43205:SF7">
    <property type="entry name" value="PROSTAGLANDIN REDUCTASE 1"/>
    <property type="match status" value="1"/>
</dbReference>
<dbReference type="Gene3D" id="3.90.180.10">
    <property type="entry name" value="Medium-chain alcohol dehydrogenases, catalytic domain"/>
    <property type="match status" value="1"/>
</dbReference>
<feature type="domain" description="Enoyl reductase (ER)" evidence="2">
    <location>
        <begin position="44"/>
        <end position="340"/>
    </location>
</feature>
<dbReference type="EMBL" id="ML178814">
    <property type="protein sequence ID" value="TFL07855.1"/>
    <property type="molecule type" value="Genomic_DNA"/>
</dbReference>
<sequence>MPPTLSARHLVRNYAYEGYPIPGDTTLYDTRNHIDLENVDLRGGVLAKVLLLSLDPYHRILLDPDFRNRFRAWSNWPLIGYGIVKVMRSNHESFREGDILVGHGKIRHEVYTVIPKDEAEHVTLLKPHEKLPLSVYIGAAGVPGMTAFSGWKEYANAKKGEVVFVSTAAGAVGSMVVQLAKQEGLKVIGSTGSDEKVQFLKELGVDVAFNYNTTDMRNILYQEGPIDIYWDNVGGDTLDAVLENSNPGAKVILCGAIGGYNDQPNPVKNLLHAILNEIKLFPFVGTTLKPKYQAAFEEEVIPKLVDGTFKYREDKVYGLEKAPQALLDLMKGANVGKSIVVVSEE</sequence>
<protein>
    <recommendedName>
        <fullName evidence="2">Enoyl reductase (ER) domain-containing protein</fullName>
    </recommendedName>
</protein>
<evidence type="ECO:0000313" key="3">
    <source>
        <dbReference type="EMBL" id="TFL07855.1"/>
    </source>
</evidence>
<dbReference type="PANTHER" id="PTHR43205">
    <property type="entry name" value="PROSTAGLANDIN REDUCTASE"/>
    <property type="match status" value="1"/>
</dbReference>
<dbReference type="Pfam" id="PF00107">
    <property type="entry name" value="ADH_zinc_N"/>
    <property type="match status" value="1"/>
</dbReference>
<dbReference type="InterPro" id="IPR041694">
    <property type="entry name" value="ADH_N_2"/>
</dbReference>
<name>A0A5C3R0X4_9AGAR</name>
<dbReference type="FunFam" id="3.40.50.720:FF:000121">
    <property type="entry name" value="Prostaglandin reductase 2"/>
    <property type="match status" value="1"/>
</dbReference>
<keyword evidence="1" id="KW-0560">Oxidoreductase</keyword>
<dbReference type="SUPFAM" id="SSF51735">
    <property type="entry name" value="NAD(P)-binding Rossmann-fold domains"/>
    <property type="match status" value="1"/>
</dbReference>
<proteinExistence type="predicted"/>
<dbReference type="OrthoDB" id="809632at2759"/>
<reference evidence="3 4" key="1">
    <citation type="journal article" date="2019" name="Nat. Ecol. Evol.">
        <title>Megaphylogeny resolves global patterns of mushroom evolution.</title>
        <authorList>
            <person name="Varga T."/>
            <person name="Krizsan K."/>
            <person name="Foldi C."/>
            <person name="Dima B."/>
            <person name="Sanchez-Garcia M."/>
            <person name="Sanchez-Ramirez S."/>
            <person name="Szollosi G.J."/>
            <person name="Szarkandi J.G."/>
            <person name="Papp V."/>
            <person name="Albert L."/>
            <person name="Andreopoulos W."/>
            <person name="Angelini C."/>
            <person name="Antonin V."/>
            <person name="Barry K.W."/>
            <person name="Bougher N.L."/>
            <person name="Buchanan P."/>
            <person name="Buyck B."/>
            <person name="Bense V."/>
            <person name="Catcheside P."/>
            <person name="Chovatia M."/>
            <person name="Cooper J."/>
            <person name="Damon W."/>
            <person name="Desjardin D."/>
            <person name="Finy P."/>
            <person name="Geml J."/>
            <person name="Haridas S."/>
            <person name="Hughes K."/>
            <person name="Justo A."/>
            <person name="Karasinski D."/>
            <person name="Kautmanova I."/>
            <person name="Kiss B."/>
            <person name="Kocsube S."/>
            <person name="Kotiranta H."/>
            <person name="LaButti K.M."/>
            <person name="Lechner B.E."/>
            <person name="Liimatainen K."/>
            <person name="Lipzen A."/>
            <person name="Lukacs Z."/>
            <person name="Mihaltcheva S."/>
            <person name="Morgado L.N."/>
            <person name="Niskanen T."/>
            <person name="Noordeloos M.E."/>
            <person name="Ohm R.A."/>
            <person name="Ortiz-Santana B."/>
            <person name="Ovrebo C."/>
            <person name="Racz N."/>
            <person name="Riley R."/>
            <person name="Savchenko A."/>
            <person name="Shiryaev A."/>
            <person name="Soop K."/>
            <person name="Spirin V."/>
            <person name="Szebenyi C."/>
            <person name="Tomsovsky M."/>
            <person name="Tulloss R.E."/>
            <person name="Uehling J."/>
            <person name="Grigoriev I.V."/>
            <person name="Vagvolgyi C."/>
            <person name="Papp T."/>
            <person name="Martin F.M."/>
            <person name="Miettinen O."/>
            <person name="Hibbett D.S."/>
            <person name="Nagy L.G."/>
        </authorList>
    </citation>
    <scope>NUCLEOTIDE SEQUENCE [LARGE SCALE GENOMIC DNA]</scope>
    <source>
        <strain evidence="3 4">CBS 309.79</strain>
    </source>
</reference>
<keyword evidence="4" id="KW-1185">Reference proteome</keyword>